<dbReference type="Proteomes" id="UP000314294">
    <property type="component" value="Unassembled WGS sequence"/>
</dbReference>
<protein>
    <submittedName>
        <fullName evidence="1">Uncharacterized protein</fullName>
    </submittedName>
</protein>
<accession>A0A4Z2FX44</accession>
<reference evidence="1 2" key="1">
    <citation type="submission" date="2019-03" db="EMBL/GenBank/DDBJ databases">
        <title>First draft genome of Liparis tanakae, snailfish: a comprehensive survey of snailfish specific genes.</title>
        <authorList>
            <person name="Kim W."/>
            <person name="Song I."/>
            <person name="Jeong J.-H."/>
            <person name="Kim D."/>
            <person name="Kim S."/>
            <person name="Ryu S."/>
            <person name="Song J.Y."/>
            <person name="Lee S.K."/>
        </authorList>
    </citation>
    <scope>NUCLEOTIDE SEQUENCE [LARGE SCALE GENOMIC DNA]</scope>
    <source>
        <tissue evidence="1">Muscle</tissue>
    </source>
</reference>
<dbReference type="EMBL" id="SRLO01000819">
    <property type="protein sequence ID" value="TNN45868.1"/>
    <property type="molecule type" value="Genomic_DNA"/>
</dbReference>
<evidence type="ECO:0000313" key="2">
    <source>
        <dbReference type="Proteomes" id="UP000314294"/>
    </source>
</evidence>
<organism evidence="1 2">
    <name type="scientific">Liparis tanakae</name>
    <name type="common">Tanaka's snailfish</name>
    <dbReference type="NCBI Taxonomy" id="230148"/>
    <lineage>
        <taxon>Eukaryota</taxon>
        <taxon>Metazoa</taxon>
        <taxon>Chordata</taxon>
        <taxon>Craniata</taxon>
        <taxon>Vertebrata</taxon>
        <taxon>Euteleostomi</taxon>
        <taxon>Actinopterygii</taxon>
        <taxon>Neopterygii</taxon>
        <taxon>Teleostei</taxon>
        <taxon>Neoteleostei</taxon>
        <taxon>Acanthomorphata</taxon>
        <taxon>Eupercaria</taxon>
        <taxon>Perciformes</taxon>
        <taxon>Cottioidei</taxon>
        <taxon>Cottales</taxon>
        <taxon>Liparidae</taxon>
        <taxon>Liparis</taxon>
    </lineage>
</organism>
<evidence type="ECO:0000313" key="1">
    <source>
        <dbReference type="EMBL" id="TNN45868.1"/>
    </source>
</evidence>
<proteinExistence type="predicted"/>
<keyword evidence="2" id="KW-1185">Reference proteome</keyword>
<gene>
    <name evidence="1" type="ORF">EYF80_043928</name>
</gene>
<sequence>MLDETSLNEPRGQDVLTIEKVETPARDDQKVKSKSTNNITNGDHVIVWRCTSGLRPVGSRVGDGVVERLKTSDPTGIGLARRPTASYPDTDRWIAQAIHQIRRVFATAALDQAARRHLINMILYDCIIPRRPLITVFVEGDAGTYTLPEKFI</sequence>
<dbReference type="AlphaFoldDB" id="A0A4Z2FX44"/>
<comment type="caution">
    <text evidence="1">The sequence shown here is derived from an EMBL/GenBank/DDBJ whole genome shotgun (WGS) entry which is preliminary data.</text>
</comment>
<name>A0A4Z2FX44_9TELE</name>